<accession>A0A9E8ZJS2</accession>
<proteinExistence type="predicted"/>
<keyword evidence="1" id="KW-0472">Membrane</keyword>
<dbReference type="EMBL" id="CP113797">
    <property type="protein sequence ID" value="WAL59786.1"/>
    <property type="molecule type" value="Genomic_DNA"/>
</dbReference>
<feature type="domain" description="DUF4168" evidence="2">
    <location>
        <begin position="60"/>
        <end position="152"/>
    </location>
</feature>
<evidence type="ECO:0000313" key="3">
    <source>
        <dbReference type="EMBL" id="WAL59786.1"/>
    </source>
</evidence>
<protein>
    <submittedName>
        <fullName evidence="3">DUF4168 domain-containing protein</fullName>
    </submittedName>
</protein>
<dbReference type="AlphaFoldDB" id="A0A9E8ZJS2"/>
<sequence>MTTALAFSRCSFKPIVVRSLIVGVLSTAGVLLGIVPTLNTSTAELTFSQAAYAQNGSQFSDQDLENYVRAAEQLEIRRQRVVEEIKGIVGYVPAIRCDVPSSLEELPSGARERAVSYCNWAIGIVEENNLRIDQFNAIMSASQSNAALAQRIRCIQQPSDACGQ</sequence>
<dbReference type="Pfam" id="PF13767">
    <property type="entry name" value="DUF4168"/>
    <property type="match status" value="1"/>
</dbReference>
<keyword evidence="1" id="KW-0812">Transmembrane</keyword>
<dbReference type="RefSeq" id="WP_268609587.1">
    <property type="nucleotide sequence ID" value="NZ_CP113797.1"/>
</dbReference>
<evidence type="ECO:0000259" key="2">
    <source>
        <dbReference type="Pfam" id="PF13767"/>
    </source>
</evidence>
<evidence type="ECO:0000313" key="4">
    <source>
        <dbReference type="Proteomes" id="UP001163152"/>
    </source>
</evidence>
<feature type="transmembrane region" description="Helical" evidence="1">
    <location>
        <begin position="15"/>
        <end position="35"/>
    </location>
</feature>
<keyword evidence="1" id="KW-1133">Transmembrane helix</keyword>
<dbReference type="Proteomes" id="UP001163152">
    <property type="component" value="Chromosome"/>
</dbReference>
<dbReference type="KEGG" id="tsin:OXH18_21840"/>
<keyword evidence="4" id="KW-1185">Reference proteome</keyword>
<name>A0A9E8ZJS2_9CYAN</name>
<gene>
    <name evidence="3" type="ORF">OXH18_21840</name>
</gene>
<evidence type="ECO:0000256" key="1">
    <source>
        <dbReference type="SAM" id="Phobius"/>
    </source>
</evidence>
<organism evidence="3 4">
    <name type="scientific">Thermocoleostomius sinensis A174</name>
    <dbReference type="NCBI Taxonomy" id="2016057"/>
    <lineage>
        <taxon>Bacteria</taxon>
        <taxon>Bacillati</taxon>
        <taxon>Cyanobacteriota</taxon>
        <taxon>Cyanophyceae</taxon>
        <taxon>Oculatellales</taxon>
        <taxon>Oculatellaceae</taxon>
        <taxon>Thermocoleostomius</taxon>
    </lineage>
</organism>
<reference evidence="3" key="1">
    <citation type="submission" date="2022-12" db="EMBL/GenBank/DDBJ databases">
        <title>Polyphasic identification of a Novel Hot-Spring Cyanobacterium Ocullathermofonsia sinensis gen nov. sp. nov. and Genomic Insights on its Adaptations to the Thermal Habitat.</title>
        <authorList>
            <person name="Daroch M."/>
            <person name="Tang J."/>
            <person name="Jiang Y."/>
        </authorList>
    </citation>
    <scope>NUCLEOTIDE SEQUENCE</scope>
    <source>
        <strain evidence="3">PKUAC-SCTA174</strain>
    </source>
</reference>
<dbReference type="InterPro" id="IPR025433">
    <property type="entry name" value="DUF4168"/>
</dbReference>